<sequence length="115" mass="12140">MPLQRERLPHTRSAPSRSPSVSRGEGERAAPRRVEPGAQAADSGSRDGGLDAKWWGATFEQAEPNPCARIDGAGEWRTASPTAPVSRHRAPAVVPLDSPHPKGAALCTEPPESSS</sequence>
<comment type="caution">
    <text evidence="2">The sequence shown here is derived from an EMBL/GenBank/DDBJ whole genome shotgun (WGS) entry which is preliminary data.</text>
</comment>
<dbReference type="Proteomes" id="UP001500253">
    <property type="component" value="Unassembled WGS sequence"/>
</dbReference>
<keyword evidence="3" id="KW-1185">Reference proteome</keyword>
<proteinExistence type="predicted"/>
<evidence type="ECO:0000313" key="2">
    <source>
        <dbReference type="EMBL" id="GAA2352096.1"/>
    </source>
</evidence>
<accession>A0ABP5TGF8</accession>
<reference evidence="3" key="1">
    <citation type="journal article" date="2019" name="Int. J. Syst. Evol. Microbiol.">
        <title>The Global Catalogue of Microorganisms (GCM) 10K type strain sequencing project: providing services to taxonomists for standard genome sequencing and annotation.</title>
        <authorList>
            <consortium name="The Broad Institute Genomics Platform"/>
            <consortium name="The Broad Institute Genome Sequencing Center for Infectious Disease"/>
            <person name="Wu L."/>
            <person name="Ma J."/>
        </authorList>
    </citation>
    <scope>NUCLEOTIDE SEQUENCE [LARGE SCALE GENOMIC DNA]</scope>
    <source>
        <strain evidence="3">JCM 4316</strain>
    </source>
</reference>
<organism evidence="2 3">
    <name type="scientific">Streptomyces cuspidosporus</name>
    <dbReference type="NCBI Taxonomy" id="66882"/>
    <lineage>
        <taxon>Bacteria</taxon>
        <taxon>Bacillati</taxon>
        <taxon>Actinomycetota</taxon>
        <taxon>Actinomycetes</taxon>
        <taxon>Kitasatosporales</taxon>
        <taxon>Streptomycetaceae</taxon>
        <taxon>Streptomyces</taxon>
    </lineage>
</organism>
<protein>
    <submittedName>
        <fullName evidence="2">Uncharacterized protein</fullName>
    </submittedName>
</protein>
<name>A0ABP5TGF8_9ACTN</name>
<feature type="region of interest" description="Disordered" evidence="1">
    <location>
        <begin position="1"/>
        <end position="115"/>
    </location>
</feature>
<gene>
    <name evidence="2" type="ORF">GCM10010246_45850</name>
</gene>
<evidence type="ECO:0000256" key="1">
    <source>
        <dbReference type="SAM" id="MobiDB-lite"/>
    </source>
</evidence>
<feature type="compositionally biased region" description="Basic and acidic residues" evidence="1">
    <location>
        <begin position="24"/>
        <end position="35"/>
    </location>
</feature>
<feature type="compositionally biased region" description="Low complexity" evidence="1">
    <location>
        <begin position="12"/>
        <end position="23"/>
    </location>
</feature>
<evidence type="ECO:0000313" key="3">
    <source>
        <dbReference type="Proteomes" id="UP001500253"/>
    </source>
</evidence>
<dbReference type="EMBL" id="BAAASD010000019">
    <property type="protein sequence ID" value="GAA2352096.1"/>
    <property type="molecule type" value="Genomic_DNA"/>
</dbReference>